<accession>A0A2H3JE14</accession>
<feature type="transmembrane region" description="Helical" evidence="1">
    <location>
        <begin position="34"/>
        <end position="55"/>
    </location>
</feature>
<protein>
    <submittedName>
        <fullName evidence="2">Glycosyltransferase family 17 protein</fullName>
    </submittedName>
</protein>
<keyword evidence="3" id="KW-1185">Reference proteome</keyword>
<evidence type="ECO:0000313" key="3">
    <source>
        <dbReference type="Proteomes" id="UP000218811"/>
    </source>
</evidence>
<dbReference type="Proteomes" id="UP000218811">
    <property type="component" value="Unassembled WGS sequence"/>
</dbReference>
<reference evidence="2 3" key="1">
    <citation type="journal article" date="2012" name="Science">
        <title>The Paleozoic origin of enzymatic lignin decomposition reconstructed from 31 fungal genomes.</title>
        <authorList>
            <person name="Floudas D."/>
            <person name="Binder M."/>
            <person name="Riley R."/>
            <person name="Barry K."/>
            <person name="Blanchette R.A."/>
            <person name="Henrissat B."/>
            <person name="Martinez A.T."/>
            <person name="Otillar R."/>
            <person name="Spatafora J.W."/>
            <person name="Yadav J.S."/>
            <person name="Aerts A."/>
            <person name="Benoit I."/>
            <person name="Boyd A."/>
            <person name="Carlson A."/>
            <person name="Copeland A."/>
            <person name="Coutinho P.M."/>
            <person name="de Vries R.P."/>
            <person name="Ferreira P."/>
            <person name="Findley K."/>
            <person name="Foster B."/>
            <person name="Gaskell J."/>
            <person name="Glotzer D."/>
            <person name="Gorecki P."/>
            <person name="Heitman J."/>
            <person name="Hesse C."/>
            <person name="Hori C."/>
            <person name="Igarashi K."/>
            <person name="Jurgens J.A."/>
            <person name="Kallen N."/>
            <person name="Kersten P."/>
            <person name="Kohler A."/>
            <person name="Kuees U."/>
            <person name="Kumar T.K.A."/>
            <person name="Kuo A."/>
            <person name="LaButti K."/>
            <person name="Larrondo L.F."/>
            <person name="Lindquist E."/>
            <person name="Ling A."/>
            <person name="Lombard V."/>
            <person name="Lucas S."/>
            <person name="Lundell T."/>
            <person name="Martin R."/>
            <person name="McLaughlin D.J."/>
            <person name="Morgenstern I."/>
            <person name="Morin E."/>
            <person name="Murat C."/>
            <person name="Nagy L.G."/>
            <person name="Nolan M."/>
            <person name="Ohm R.A."/>
            <person name="Patyshakuliyeva A."/>
            <person name="Rokas A."/>
            <person name="Ruiz-Duenas F.J."/>
            <person name="Sabat G."/>
            <person name="Salamov A."/>
            <person name="Samejima M."/>
            <person name="Schmutz J."/>
            <person name="Slot J.C."/>
            <person name="St John F."/>
            <person name="Stenlid J."/>
            <person name="Sun H."/>
            <person name="Sun S."/>
            <person name="Syed K."/>
            <person name="Tsang A."/>
            <person name="Wiebenga A."/>
            <person name="Young D."/>
            <person name="Pisabarro A."/>
            <person name="Eastwood D.C."/>
            <person name="Martin F."/>
            <person name="Cullen D."/>
            <person name="Grigoriev I.V."/>
            <person name="Hibbett D.S."/>
        </authorList>
    </citation>
    <scope>NUCLEOTIDE SEQUENCE [LARGE SCALE GENOMIC DNA]</scope>
    <source>
        <strain evidence="2 3">MD-104</strain>
    </source>
</reference>
<dbReference type="InterPro" id="IPR006813">
    <property type="entry name" value="Glyco_trans_17"/>
</dbReference>
<dbReference type="AlphaFoldDB" id="A0A2H3JE14"/>
<dbReference type="PANTHER" id="PTHR12224">
    <property type="entry name" value="BETA-1,4-MANNOSYL-GLYCOPROTEIN BETA-1,4-N-ACETYLGLUCOSAMINYL-TRANSFERASE"/>
    <property type="match status" value="1"/>
</dbReference>
<dbReference type="STRING" id="742152.A0A2H3JE14"/>
<dbReference type="GO" id="GO:0003830">
    <property type="term" value="F:beta-1,4-mannosylglycoprotein 4-beta-N-acetylglucosaminyltransferase activity"/>
    <property type="evidence" value="ECO:0007669"/>
    <property type="project" value="InterPro"/>
</dbReference>
<keyword evidence="2" id="KW-0808">Transferase</keyword>
<keyword evidence="1" id="KW-1133">Transmembrane helix</keyword>
<organism evidence="2 3">
    <name type="scientific">Wolfiporia cocos (strain MD-104)</name>
    <name type="common">Brown rot fungus</name>
    <dbReference type="NCBI Taxonomy" id="742152"/>
    <lineage>
        <taxon>Eukaryota</taxon>
        <taxon>Fungi</taxon>
        <taxon>Dikarya</taxon>
        <taxon>Basidiomycota</taxon>
        <taxon>Agaricomycotina</taxon>
        <taxon>Agaricomycetes</taxon>
        <taxon>Polyporales</taxon>
        <taxon>Phaeolaceae</taxon>
        <taxon>Wolfiporia</taxon>
    </lineage>
</organism>
<evidence type="ECO:0000256" key="1">
    <source>
        <dbReference type="SAM" id="Phobius"/>
    </source>
</evidence>
<dbReference type="GO" id="GO:0006044">
    <property type="term" value="P:N-acetylglucosamine metabolic process"/>
    <property type="evidence" value="ECO:0007669"/>
    <property type="project" value="TreeGrafter"/>
</dbReference>
<name>A0A2H3JE14_WOLCO</name>
<dbReference type="GO" id="GO:0016020">
    <property type="term" value="C:membrane"/>
    <property type="evidence" value="ECO:0007669"/>
    <property type="project" value="InterPro"/>
</dbReference>
<gene>
    <name evidence="2" type="ORF">WOLCODRAFT_161273</name>
</gene>
<keyword evidence="1" id="KW-0472">Membrane</keyword>
<dbReference type="PANTHER" id="PTHR12224:SF0">
    <property type="entry name" value="BETA-1,4-MANNOSYL-GLYCOPROTEIN 4-BETA-N-ACETYLGLUCOSAMINYLTRANSFERASE"/>
    <property type="match status" value="1"/>
</dbReference>
<dbReference type="OrthoDB" id="6474464at2759"/>
<evidence type="ECO:0000313" key="2">
    <source>
        <dbReference type="EMBL" id="PCH38063.1"/>
    </source>
</evidence>
<dbReference type="EMBL" id="KB467942">
    <property type="protein sequence ID" value="PCH38063.1"/>
    <property type="molecule type" value="Genomic_DNA"/>
</dbReference>
<sequence>MPAYLPLHDPSVRPTSYKQYIFSQCRRVGSRAKLCLLVSFGLLSILVLSFRSTAWRDLGYLLRPLWDTPPTAFTVIPHYDHPNVSAGDICILHGWKKRPERARVWDATIFSVELDLLEIRLRELYPVVDHFIIVESNTTFTGHTKPLLFAQHRHEPRFAWASDKIIYSAITLPSEIPGVGPAEATWSNERRSRREINSILRSYGAQSGELMIQADVDEIPSARTIGLIRECEGYPAVLHLQLRNYMFAFTRRIPETKGGGSWRASVKTWDPSGVGYTGYMHGRQSDAILADAGWHCSWCFRYLEDFRFKMTSYSHFDRVTRPRSQLDLAAIQRKVCEGKDLFDMLPEAYTFRDLAILMKGHPLEESYIDLPWWIVQKPEQYAYLLRQENCMREVR</sequence>
<dbReference type="OMA" id="FEWPAGE"/>
<proteinExistence type="predicted"/>
<keyword evidence="1" id="KW-0812">Transmembrane</keyword>
<dbReference type="Pfam" id="PF04724">
    <property type="entry name" value="Glyco_transf_17"/>
    <property type="match status" value="1"/>
</dbReference>